<dbReference type="Gene3D" id="1.25.40.20">
    <property type="entry name" value="Ankyrin repeat-containing domain"/>
    <property type="match status" value="1"/>
</dbReference>
<keyword evidence="6" id="KW-1185">Reference proteome</keyword>
<dbReference type="Proteomes" id="UP001152795">
    <property type="component" value="Unassembled WGS sequence"/>
</dbReference>
<dbReference type="Pfam" id="PF20231">
    <property type="entry name" value="DUF6589"/>
    <property type="match status" value="1"/>
</dbReference>
<dbReference type="PROSITE" id="PS50297">
    <property type="entry name" value="ANK_REP_REGION"/>
    <property type="match status" value="2"/>
</dbReference>
<dbReference type="PANTHER" id="PTHR24134:SF9">
    <property type="entry name" value="ANKYRIN REPEAT AND SOCS BOX PROTEIN 8"/>
    <property type="match status" value="1"/>
</dbReference>
<sequence>MAESSEAMQIDEEHFEAVLGCVHDVSVVEEDGSGDIEASKTVTPKSSRRSLDFTGKHALTPESKSKNLPNPKRFQIGEKPSGREVKIRQEFLEERLKERFEEKAGCTIQQVKALSLVGEGNTSETSKTMLTRALKRAFPSVKTKRTQEKGVFYVNIRPKSLFASVLYADSPESEINNLKMMIAATDEVMTQIWDKTSAMTAENQELSELMEEYAREARERDALFSSLVKVYENELVRLRSEQNHDTLSEKQRRIIIEEFKILEAITCTGVRTTFDKTLPDQQVLNDSFFKEFVVIFQEKCPLLQNVVETLLVSNLHQTNIHKTVDYKVLCGTHALSLLLNVRSTTGKNDFPLFFGLLCISYGAGKQFINMLHSIGLCVHWDTIMNYLTKRLDHFQLVIDEHVPNHVPVIFLMDNVNLYRGNKRHLRLLKNLGPVMWNLTVRGVLIPDTSQIKDLLDDRTAAEEPQRPLKNLNAEDIFIENNPDHLHIWNEAKNFHYLNLLDVGLNKLPLPSTDDYASMTETECMTWLSNANFQDVQDIVKLDIRNSCLVNDEQSPRCNEKSNTLILPLSLEDNSTLTGGAACLAEFGKEFRIPCNHNDITLPFDDKIENFSIESARKHHDFLLRVQEHKKEMEVLVEKLILCEKSLDTDDVGIEEDEEKDAENEAGENQQFQKVDGKFQKVVDKLSAKIWSAHQSSDPDDLSRLVQYMQLNRDSWEKAANHHGSTILHHAVEEENLTLIKTLLNVGVNPNVKEKCGATPLTLAIIKKNEEIVKLLLESYAEYDDKFYTSVPGPRTMARKLNIPSIEQLFDDLSTDETHCDKVIWDIVEVATVGHKHGIHTPINFDNDTEEESSQVHTSSYDRSRPGNKTLVVGDQGTNKINRSVRAKSAGAYDWVGEVPGDMHAKGYFLEVCKKTMGPGGFMCVLHHVIKRHKLNDAAFGDKKFQNQNLGKIDEAVRDICMAYGLAAVQLYKKSEFFPTESELTDHLNRFNNHNQLLLETFKRWLAKASESRKFAYQSQMITLFGPLRDLYKTSIREGDGVAREAVWMLMLPLFAQLQKRNYWTEAFVHVVNLVAAWPQATRKMLQHNCSVNVKGRQGHCLALDEWVETYIVLPLKKYASGHSSINMLKRLMVNIEAFSTIRAAYSSPSAFDVHPTSRHKEQDPILDQLKAMWFCLKENVISDDASDDVIHKMTKEGNCEGNVQQSLIDVYSKGKLKVKQQFSRMLYEKFNVFVSEQSDNESIDSA</sequence>
<keyword evidence="1" id="KW-0677">Repeat</keyword>
<accession>A0A6S7FKZ7</accession>
<evidence type="ECO:0000256" key="2">
    <source>
        <dbReference type="ARBA" id="ARBA00023043"/>
    </source>
</evidence>
<feature type="region of interest" description="Disordered" evidence="3">
    <location>
        <begin position="842"/>
        <end position="874"/>
    </location>
</feature>
<evidence type="ECO:0000256" key="1">
    <source>
        <dbReference type="ARBA" id="ARBA00022737"/>
    </source>
</evidence>
<evidence type="ECO:0000256" key="3">
    <source>
        <dbReference type="SAM" id="MobiDB-lite"/>
    </source>
</evidence>
<evidence type="ECO:0000313" key="6">
    <source>
        <dbReference type="Proteomes" id="UP001152795"/>
    </source>
</evidence>
<protein>
    <submittedName>
        <fullName evidence="5">Ankyrin repeat domain-containing 39-like</fullName>
    </submittedName>
</protein>
<dbReference type="InterPro" id="IPR002110">
    <property type="entry name" value="Ankyrin_rpt"/>
</dbReference>
<evidence type="ECO:0000313" key="5">
    <source>
        <dbReference type="EMBL" id="CAB3980445.1"/>
    </source>
</evidence>
<dbReference type="PANTHER" id="PTHR24134">
    <property type="entry name" value="ANKYRIN REPEAT-CONTAINING PROTEIN DDB_G0279043"/>
    <property type="match status" value="1"/>
</dbReference>
<feature type="region of interest" description="Disordered" evidence="3">
    <location>
        <begin position="30"/>
        <end position="80"/>
    </location>
</feature>
<gene>
    <name evidence="5" type="ORF">PACLA_8A019477</name>
</gene>
<comment type="caution">
    <text evidence="5">The sequence shown here is derived from an EMBL/GenBank/DDBJ whole genome shotgun (WGS) entry which is preliminary data.</text>
</comment>
<dbReference type="Pfam" id="PF12796">
    <property type="entry name" value="Ank_2"/>
    <property type="match status" value="1"/>
</dbReference>
<dbReference type="InterPro" id="IPR046496">
    <property type="entry name" value="DUF6589"/>
</dbReference>
<evidence type="ECO:0000259" key="4">
    <source>
        <dbReference type="Pfam" id="PF20231"/>
    </source>
</evidence>
<feature type="domain" description="DUF6589" evidence="4">
    <location>
        <begin position="866"/>
        <end position="1143"/>
    </location>
</feature>
<dbReference type="InterPro" id="IPR036770">
    <property type="entry name" value="Ankyrin_rpt-contain_sf"/>
</dbReference>
<dbReference type="AlphaFoldDB" id="A0A6S7FKZ7"/>
<dbReference type="SUPFAM" id="SSF48403">
    <property type="entry name" value="Ankyrin repeat"/>
    <property type="match status" value="1"/>
</dbReference>
<name>A0A6S7FKZ7_PARCT</name>
<proteinExistence type="predicted"/>
<dbReference type="PROSITE" id="PS50088">
    <property type="entry name" value="ANK_REPEAT"/>
    <property type="match status" value="2"/>
</dbReference>
<keyword evidence="2" id="KW-0040">ANK repeat</keyword>
<dbReference type="SMART" id="SM00248">
    <property type="entry name" value="ANK"/>
    <property type="match status" value="2"/>
</dbReference>
<reference evidence="5" key="1">
    <citation type="submission" date="2020-04" db="EMBL/GenBank/DDBJ databases">
        <authorList>
            <person name="Alioto T."/>
            <person name="Alioto T."/>
            <person name="Gomez Garrido J."/>
        </authorList>
    </citation>
    <scope>NUCLEOTIDE SEQUENCE</scope>
    <source>
        <strain evidence="5">A484AB</strain>
    </source>
</reference>
<dbReference type="OrthoDB" id="9995210at2759"/>
<organism evidence="5 6">
    <name type="scientific">Paramuricea clavata</name>
    <name type="common">Red gorgonian</name>
    <name type="synonym">Violescent sea-whip</name>
    <dbReference type="NCBI Taxonomy" id="317549"/>
    <lineage>
        <taxon>Eukaryota</taxon>
        <taxon>Metazoa</taxon>
        <taxon>Cnidaria</taxon>
        <taxon>Anthozoa</taxon>
        <taxon>Octocorallia</taxon>
        <taxon>Malacalcyonacea</taxon>
        <taxon>Plexauridae</taxon>
        <taxon>Paramuricea</taxon>
    </lineage>
</organism>
<dbReference type="EMBL" id="CACRXK020000292">
    <property type="protein sequence ID" value="CAB3980445.1"/>
    <property type="molecule type" value="Genomic_DNA"/>
</dbReference>